<sequence length="360" mass="39972">MLNFRYRLSILSLLLVCVVIILGAYTRLTDAGLGCPDWPGCYGFLTVPTEVAHIELAESAYPERPVEYHKARNEMVHRYFAGGLGMLVFVMFILNVMARQHVKLSGLLLVTVGFQAVLGMWTVTMNLMPLVVMGHLLGGFTTFCLILLLTLKLRTQSLNQSDILHGVPESVNVSSKLKLVIKASFLLVVLQIALGGWTAANYAAVACTDLPICEPGWQQKFDIGSALSVPTGYEDYEFGVFPYEARMTIHVLHRVGAMVVTASILMLLYLLFRQTQLRPFGIVIMAITTIQIALGISNVVFHLPLYVAVSHNFVGLLLLASLLVLWHYVSRQQKLHQQIEFNKVPSENPNNNSILMQQGA</sequence>
<feature type="transmembrane region" description="Helical" evidence="12">
    <location>
        <begin position="104"/>
        <end position="124"/>
    </location>
</feature>
<evidence type="ECO:0000256" key="10">
    <source>
        <dbReference type="ARBA" id="ARBA00023157"/>
    </source>
</evidence>
<dbReference type="PANTHER" id="PTHR35457:SF1">
    <property type="entry name" value="HEME A SYNTHASE"/>
    <property type="match status" value="1"/>
</dbReference>
<keyword evidence="9 12" id="KW-0472">Membrane</keyword>
<gene>
    <name evidence="13" type="ORF">GNP35_13895</name>
</gene>
<evidence type="ECO:0000256" key="7">
    <source>
        <dbReference type="ARBA" id="ARBA00023004"/>
    </source>
</evidence>
<evidence type="ECO:0000256" key="12">
    <source>
        <dbReference type="SAM" id="Phobius"/>
    </source>
</evidence>
<dbReference type="Pfam" id="PF02628">
    <property type="entry name" value="COX15-CtaA"/>
    <property type="match status" value="1"/>
</dbReference>
<feature type="transmembrane region" description="Helical" evidence="12">
    <location>
        <begin position="279"/>
        <end position="303"/>
    </location>
</feature>
<reference evidence="13 14" key="1">
    <citation type="submission" date="2019-11" db="EMBL/GenBank/DDBJ databases">
        <title>P. haliotis isolates from Z. marina roots.</title>
        <authorList>
            <person name="Cohen M."/>
            <person name="Jospin G."/>
            <person name="Eisen J.A."/>
            <person name="Coil D.A."/>
        </authorList>
    </citation>
    <scope>NUCLEOTIDE SEQUENCE [LARGE SCALE GENOMIC DNA]</scope>
    <source>
        <strain evidence="13 14">UCD-MCMsp1aY</strain>
    </source>
</reference>
<keyword evidence="8" id="KW-0350">Heme biosynthesis</keyword>
<keyword evidence="2" id="KW-1003">Cell membrane</keyword>
<accession>A0A6N8FB20</accession>
<dbReference type="GO" id="GO:0016491">
    <property type="term" value="F:oxidoreductase activity"/>
    <property type="evidence" value="ECO:0007669"/>
    <property type="project" value="UniProtKB-KW"/>
</dbReference>
<evidence type="ECO:0000313" key="14">
    <source>
        <dbReference type="Proteomes" id="UP000439994"/>
    </source>
</evidence>
<dbReference type="GO" id="GO:0046872">
    <property type="term" value="F:metal ion binding"/>
    <property type="evidence" value="ECO:0007669"/>
    <property type="project" value="UniProtKB-KW"/>
</dbReference>
<dbReference type="InterPro" id="IPR003780">
    <property type="entry name" value="COX15/CtaA_fam"/>
</dbReference>
<dbReference type="PANTHER" id="PTHR35457">
    <property type="entry name" value="HEME A SYNTHASE"/>
    <property type="match status" value="1"/>
</dbReference>
<evidence type="ECO:0000256" key="3">
    <source>
        <dbReference type="ARBA" id="ARBA00022692"/>
    </source>
</evidence>
<evidence type="ECO:0000256" key="2">
    <source>
        <dbReference type="ARBA" id="ARBA00022475"/>
    </source>
</evidence>
<evidence type="ECO:0000256" key="4">
    <source>
        <dbReference type="ARBA" id="ARBA00022723"/>
    </source>
</evidence>
<keyword evidence="4" id="KW-0479">Metal-binding</keyword>
<dbReference type="AlphaFoldDB" id="A0A6N8FB20"/>
<feature type="transmembrane region" description="Helical" evidence="12">
    <location>
        <begin position="251"/>
        <end position="272"/>
    </location>
</feature>
<dbReference type="GO" id="GO:0016020">
    <property type="term" value="C:membrane"/>
    <property type="evidence" value="ECO:0007669"/>
    <property type="project" value="UniProtKB-SubCell"/>
</dbReference>
<organism evidence="13 14">
    <name type="scientific">Psychrosphaera haliotis</name>
    <dbReference type="NCBI Taxonomy" id="555083"/>
    <lineage>
        <taxon>Bacteria</taxon>
        <taxon>Pseudomonadati</taxon>
        <taxon>Pseudomonadota</taxon>
        <taxon>Gammaproteobacteria</taxon>
        <taxon>Alteromonadales</taxon>
        <taxon>Pseudoalteromonadaceae</taxon>
        <taxon>Psychrosphaera</taxon>
    </lineage>
</organism>
<evidence type="ECO:0000313" key="13">
    <source>
        <dbReference type="EMBL" id="MUH73478.1"/>
    </source>
</evidence>
<keyword evidence="3 12" id="KW-0812">Transmembrane</keyword>
<keyword evidence="14" id="KW-1185">Reference proteome</keyword>
<evidence type="ECO:0000256" key="5">
    <source>
        <dbReference type="ARBA" id="ARBA00022989"/>
    </source>
</evidence>
<keyword evidence="10" id="KW-1015">Disulfide bond</keyword>
<name>A0A6N8FB20_9GAMM</name>
<keyword evidence="5 12" id="KW-1133">Transmembrane helix</keyword>
<evidence type="ECO:0000256" key="6">
    <source>
        <dbReference type="ARBA" id="ARBA00023002"/>
    </source>
</evidence>
<evidence type="ECO:0000256" key="1">
    <source>
        <dbReference type="ARBA" id="ARBA00004141"/>
    </source>
</evidence>
<protein>
    <submittedName>
        <fullName evidence="13">Heme A synthase</fullName>
    </submittedName>
</protein>
<dbReference type="EMBL" id="WOCD01000005">
    <property type="protein sequence ID" value="MUH73478.1"/>
    <property type="molecule type" value="Genomic_DNA"/>
</dbReference>
<comment type="subcellular location">
    <subcellularLocation>
        <location evidence="1">Membrane</location>
        <topology evidence="1">Multi-pass membrane protein</topology>
    </subcellularLocation>
</comment>
<feature type="transmembrane region" description="Helical" evidence="12">
    <location>
        <begin position="79"/>
        <end position="97"/>
    </location>
</feature>
<evidence type="ECO:0000256" key="9">
    <source>
        <dbReference type="ARBA" id="ARBA00023136"/>
    </source>
</evidence>
<dbReference type="Proteomes" id="UP000439994">
    <property type="component" value="Unassembled WGS sequence"/>
</dbReference>
<keyword evidence="6" id="KW-0560">Oxidoreductase</keyword>
<keyword evidence="7" id="KW-0408">Iron</keyword>
<feature type="transmembrane region" description="Helical" evidence="12">
    <location>
        <begin position="130"/>
        <end position="151"/>
    </location>
</feature>
<comment type="pathway">
    <text evidence="11">Porphyrin-containing compound metabolism.</text>
</comment>
<dbReference type="GO" id="GO:0006784">
    <property type="term" value="P:heme A biosynthetic process"/>
    <property type="evidence" value="ECO:0007669"/>
    <property type="project" value="InterPro"/>
</dbReference>
<dbReference type="OrthoDB" id="1447144at2"/>
<dbReference type="InterPro" id="IPR050450">
    <property type="entry name" value="COX15/CtaA_HemeA_synthase"/>
</dbReference>
<evidence type="ECO:0000256" key="11">
    <source>
        <dbReference type="ARBA" id="ARBA00023444"/>
    </source>
</evidence>
<proteinExistence type="predicted"/>
<feature type="transmembrane region" description="Helical" evidence="12">
    <location>
        <begin position="179"/>
        <end position="200"/>
    </location>
</feature>
<evidence type="ECO:0000256" key="8">
    <source>
        <dbReference type="ARBA" id="ARBA00023133"/>
    </source>
</evidence>
<comment type="caution">
    <text evidence="13">The sequence shown here is derived from an EMBL/GenBank/DDBJ whole genome shotgun (WGS) entry which is preliminary data.</text>
</comment>
<dbReference type="RefSeq" id="WP_155696780.1">
    <property type="nucleotide sequence ID" value="NZ_WOCD01000005.1"/>
</dbReference>
<feature type="transmembrane region" description="Helical" evidence="12">
    <location>
        <begin position="309"/>
        <end position="329"/>
    </location>
</feature>